<evidence type="ECO:0000313" key="3">
    <source>
        <dbReference type="Proteomes" id="UP000450012"/>
    </source>
</evidence>
<comment type="caution">
    <text evidence="2">The sequence shown here is derived from an EMBL/GenBank/DDBJ whole genome shotgun (WGS) entry which is preliminary data.</text>
</comment>
<accession>A0A7X4KCC5</accession>
<keyword evidence="1" id="KW-0732">Signal</keyword>
<dbReference type="EMBL" id="WWCK01000004">
    <property type="protein sequence ID" value="MYM68214.1"/>
    <property type="molecule type" value="Genomic_DNA"/>
</dbReference>
<dbReference type="AlphaFoldDB" id="A0A7X4KCC5"/>
<name>A0A7X4KCC5_9BURK</name>
<dbReference type="Pfam" id="PF12276">
    <property type="entry name" value="DUF3617"/>
    <property type="match status" value="1"/>
</dbReference>
<evidence type="ECO:0000256" key="1">
    <source>
        <dbReference type="SAM" id="SignalP"/>
    </source>
</evidence>
<protein>
    <submittedName>
        <fullName evidence="2">DUF3617 family protein</fullName>
    </submittedName>
</protein>
<dbReference type="RefSeq" id="WP_161014732.1">
    <property type="nucleotide sequence ID" value="NZ_WWCK01000004.1"/>
</dbReference>
<proteinExistence type="predicted"/>
<sequence>MKRLLLALAIAAAAQASAQTQTIKPGLWELNNKVKTGNAEQDQVMSAALAQLAAMPPAQRAQMEAIMAQNGVSMPKAGSDGSITLTACVTPEMASRKELPMNQKGKCNTRQEPVAGGMNVSYTCTDPASSGTGQIRFNGDNAYTMTMNVTNNTNVGPRTATVESTGRWLGATCPAKPK</sequence>
<evidence type="ECO:0000313" key="2">
    <source>
        <dbReference type="EMBL" id="MYM68214.1"/>
    </source>
</evidence>
<organism evidence="2 3">
    <name type="scientific">Duganella rivi</name>
    <dbReference type="NCBI Taxonomy" id="2666083"/>
    <lineage>
        <taxon>Bacteria</taxon>
        <taxon>Pseudomonadati</taxon>
        <taxon>Pseudomonadota</taxon>
        <taxon>Betaproteobacteria</taxon>
        <taxon>Burkholderiales</taxon>
        <taxon>Oxalobacteraceae</taxon>
        <taxon>Telluria group</taxon>
        <taxon>Duganella</taxon>
    </lineage>
</organism>
<feature type="signal peptide" evidence="1">
    <location>
        <begin position="1"/>
        <end position="18"/>
    </location>
</feature>
<feature type="chain" id="PRO_5031099411" evidence="1">
    <location>
        <begin position="19"/>
        <end position="178"/>
    </location>
</feature>
<reference evidence="2 3" key="1">
    <citation type="submission" date="2019-12" db="EMBL/GenBank/DDBJ databases">
        <title>Novel species isolated from a subtropical stream in China.</title>
        <authorList>
            <person name="Lu H."/>
        </authorList>
    </citation>
    <scope>NUCLEOTIDE SEQUENCE [LARGE SCALE GENOMIC DNA]</scope>
    <source>
        <strain evidence="2 3">FT55W</strain>
    </source>
</reference>
<gene>
    <name evidence="2" type="ORF">GTP45_15440</name>
</gene>
<keyword evidence="3" id="KW-1185">Reference proteome</keyword>
<dbReference type="Proteomes" id="UP000450012">
    <property type="component" value="Unassembled WGS sequence"/>
</dbReference>
<dbReference type="InterPro" id="IPR022061">
    <property type="entry name" value="DUF3617"/>
</dbReference>